<evidence type="ECO:0000256" key="2">
    <source>
        <dbReference type="SAM" id="SignalP"/>
    </source>
</evidence>
<dbReference type="RefSeq" id="WP_184635043.1">
    <property type="nucleotide sequence ID" value="NZ_BAABKT010000041.1"/>
</dbReference>
<keyword evidence="4" id="KW-1185">Reference proteome</keyword>
<accession>A0A841EDX6</accession>
<feature type="signal peptide" evidence="2">
    <location>
        <begin position="1"/>
        <end position="22"/>
    </location>
</feature>
<evidence type="ECO:0000313" key="3">
    <source>
        <dbReference type="EMBL" id="MBB5998650.1"/>
    </source>
</evidence>
<feature type="compositionally biased region" description="Polar residues" evidence="1">
    <location>
        <begin position="34"/>
        <end position="43"/>
    </location>
</feature>
<evidence type="ECO:0000256" key="1">
    <source>
        <dbReference type="SAM" id="MobiDB-lite"/>
    </source>
</evidence>
<reference evidence="3 4" key="1">
    <citation type="submission" date="2020-08" db="EMBL/GenBank/DDBJ databases">
        <title>Sequencing the genomes of 1000 actinobacteria strains.</title>
        <authorList>
            <person name="Klenk H.-P."/>
        </authorList>
    </citation>
    <scope>NUCLEOTIDE SEQUENCE [LARGE SCALE GENOMIC DNA]</scope>
    <source>
        <strain evidence="3 4">DSM 44593</strain>
    </source>
</reference>
<comment type="caution">
    <text evidence="3">The sequence shown here is derived from an EMBL/GenBank/DDBJ whole genome shotgun (WGS) entry which is preliminary data.</text>
</comment>
<protein>
    <submittedName>
        <fullName evidence="3">Ketosteroid isomerase-like protein</fullName>
    </submittedName>
</protein>
<feature type="region of interest" description="Disordered" evidence="1">
    <location>
        <begin position="23"/>
        <end position="51"/>
    </location>
</feature>
<organism evidence="3 4">
    <name type="scientific">Streptomonospora salina</name>
    <dbReference type="NCBI Taxonomy" id="104205"/>
    <lineage>
        <taxon>Bacteria</taxon>
        <taxon>Bacillati</taxon>
        <taxon>Actinomycetota</taxon>
        <taxon>Actinomycetes</taxon>
        <taxon>Streptosporangiales</taxon>
        <taxon>Nocardiopsidaceae</taxon>
        <taxon>Streptomonospora</taxon>
    </lineage>
</organism>
<dbReference type="AlphaFoldDB" id="A0A841EDX6"/>
<feature type="compositionally biased region" description="Low complexity" evidence="1">
    <location>
        <begin position="23"/>
        <end position="33"/>
    </location>
</feature>
<name>A0A841EDX6_9ACTN</name>
<dbReference type="EMBL" id="JACHLY010000001">
    <property type="protein sequence ID" value="MBB5998650.1"/>
    <property type="molecule type" value="Genomic_DNA"/>
</dbReference>
<keyword evidence="2" id="KW-0732">Signal</keyword>
<dbReference type="Proteomes" id="UP000578077">
    <property type="component" value="Unassembled WGS sequence"/>
</dbReference>
<gene>
    <name evidence="3" type="ORF">HNR25_002401</name>
</gene>
<sequence>MRPLYRALIPFALVLAAGTGCSAGESAETSSAEQPSPTAQPSSGPGAEEAAAETARTYVAAMEAGDGEAGCGVVSAEMRAALADLAAQEEGRDSCAAGFAAFAADRAHVGGMEVGEVTVPVDGETPRDAPAAHAEIVYPEGVDNETGMKADGFVFYHVDGAWVVDMDVR</sequence>
<dbReference type="GO" id="GO:0016853">
    <property type="term" value="F:isomerase activity"/>
    <property type="evidence" value="ECO:0007669"/>
    <property type="project" value="UniProtKB-KW"/>
</dbReference>
<evidence type="ECO:0000313" key="4">
    <source>
        <dbReference type="Proteomes" id="UP000578077"/>
    </source>
</evidence>
<dbReference type="PROSITE" id="PS51257">
    <property type="entry name" value="PROKAR_LIPOPROTEIN"/>
    <property type="match status" value="1"/>
</dbReference>
<keyword evidence="3" id="KW-0413">Isomerase</keyword>
<feature type="chain" id="PRO_5038952189" evidence="2">
    <location>
        <begin position="23"/>
        <end position="169"/>
    </location>
</feature>
<proteinExistence type="predicted"/>